<dbReference type="AlphaFoldDB" id="A0A8B9K9M1"/>
<sequence length="268" mass="29545">VRPVLISNTHSLQSLHTILSTGSPLKPQSYDYVYRCIKNDVLLGSISGGTDIVSCFMGQNFTVPVYRGEIQSRNLGMAVEAWSYEGKYQSFCPVVFPLFCPPTVTDTAVSRVRSETLVSSPGLCHGLNPEGLKQKVLHWNRFCLVLFASVPECQAVEAFEEVSDSVCVPQYNSDGEERVILFVKMVPGREFSAELVGKIRTSIRAALSARHVPALILQTRDIPYTISGKKVEVAVKQVIAGKEVTQRGAFSNPDSLDLYKNIPELQGF</sequence>
<dbReference type="GO" id="GO:0032024">
    <property type="term" value="P:positive regulation of insulin secretion"/>
    <property type="evidence" value="ECO:0007669"/>
    <property type="project" value="TreeGrafter"/>
</dbReference>
<dbReference type="PANTHER" id="PTHR42921:SF1">
    <property type="entry name" value="ACETOACETYL-COA SYNTHETASE"/>
    <property type="match status" value="1"/>
</dbReference>
<name>A0A8B9K9M1_ASTMX</name>
<dbReference type="PANTHER" id="PTHR42921">
    <property type="entry name" value="ACETOACETYL-COA SYNTHETASE"/>
    <property type="match status" value="1"/>
</dbReference>
<dbReference type="Gene3D" id="3.30.300.30">
    <property type="match status" value="1"/>
</dbReference>
<accession>A0A8B9K9M1</accession>
<dbReference type="Ensembl" id="ENSAMXT00005036659.1">
    <property type="protein sequence ID" value="ENSAMXP00005033564.1"/>
    <property type="gene ID" value="ENSAMXG00005016262.1"/>
</dbReference>
<protein>
    <submittedName>
        <fullName evidence="1">Acetoacetyl-CoA synthetase</fullName>
    </submittedName>
</protein>
<reference evidence="1" key="1">
    <citation type="submission" date="2025-08" db="UniProtKB">
        <authorList>
            <consortium name="Ensembl"/>
        </authorList>
    </citation>
    <scope>IDENTIFICATION</scope>
</reference>
<evidence type="ECO:0000313" key="1">
    <source>
        <dbReference type="Ensembl" id="ENSAMXP00005033564.1"/>
    </source>
</evidence>
<dbReference type="GO" id="GO:0030729">
    <property type="term" value="F:acetoacetate-CoA ligase activity"/>
    <property type="evidence" value="ECO:0007669"/>
    <property type="project" value="TreeGrafter"/>
</dbReference>
<evidence type="ECO:0000313" key="2">
    <source>
        <dbReference type="Proteomes" id="UP000694621"/>
    </source>
</evidence>
<dbReference type="InterPro" id="IPR045851">
    <property type="entry name" value="AMP-bd_C_sf"/>
</dbReference>
<organism evidence="1 2">
    <name type="scientific">Astyanax mexicanus</name>
    <name type="common">Blind cave fish</name>
    <name type="synonym">Astyanax fasciatus mexicanus</name>
    <dbReference type="NCBI Taxonomy" id="7994"/>
    <lineage>
        <taxon>Eukaryota</taxon>
        <taxon>Metazoa</taxon>
        <taxon>Chordata</taxon>
        <taxon>Craniata</taxon>
        <taxon>Vertebrata</taxon>
        <taxon>Euteleostomi</taxon>
        <taxon>Actinopterygii</taxon>
        <taxon>Neopterygii</taxon>
        <taxon>Teleostei</taxon>
        <taxon>Ostariophysi</taxon>
        <taxon>Characiformes</taxon>
        <taxon>Characoidei</taxon>
        <taxon>Acestrorhamphidae</taxon>
        <taxon>Acestrorhamphinae</taxon>
        <taxon>Astyanax</taxon>
    </lineage>
</organism>
<proteinExistence type="predicted"/>
<dbReference type="SUPFAM" id="SSF56801">
    <property type="entry name" value="Acetyl-CoA synthetase-like"/>
    <property type="match status" value="2"/>
</dbReference>
<dbReference type="Proteomes" id="UP000694621">
    <property type="component" value="Unplaced"/>
</dbReference>